<sequence length="135" mass="14753">MKVMVLIKFAGADEHRLTPTREVIAAMADYNERLVKAGIMLDGGGLRPSADGVQVVFEGGTTSVVDGPFTESKEVIGGYWLWQVGSVEEAVEWARQCPDSPDTGVRSVLEIRPYIEPGDFADEYTPEVRAQHARG</sequence>
<dbReference type="OrthoDB" id="668782at2"/>
<gene>
    <name evidence="3" type="ORF">D7193_27255</name>
</gene>
<feature type="domain" description="YCII-related" evidence="2">
    <location>
        <begin position="1"/>
        <end position="113"/>
    </location>
</feature>
<dbReference type="PANTHER" id="PTHR35174">
    <property type="entry name" value="BLL7171 PROTEIN-RELATED"/>
    <property type="match status" value="1"/>
</dbReference>
<comment type="similarity">
    <text evidence="1">Belongs to the YciI family.</text>
</comment>
<evidence type="ECO:0000313" key="3">
    <source>
        <dbReference type="EMBL" id="RKN52238.1"/>
    </source>
</evidence>
<reference evidence="3 4" key="1">
    <citation type="journal article" date="2015" name="Int. J. Syst. Evol. Microbiol.">
        <title>Micromonospora costi sp. nov., isolated from a leaf of Costus speciosus.</title>
        <authorList>
            <person name="Thawai C."/>
        </authorList>
    </citation>
    <scope>NUCLEOTIDE SEQUENCE [LARGE SCALE GENOMIC DNA]</scope>
    <source>
        <strain evidence="3 4">CS1-12</strain>
    </source>
</reference>
<evidence type="ECO:0000259" key="2">
    <source>
        <dbReference type="Pfam" id="PF03795"/>
    </source>
</evidence>
<name>A0A3A9ZVA9_9ACTN</name>
<dbReference type="AlphaFoldDB" id="A0A3A9ZVA9"/>
<dbReference type="SUPFAM" id="SSF54909">
    <property type="entry name" value="Dimeric alpha+beta barrel"/>
    <property type="match status" value="1"/>
</dbReference>
<proteinExistence type="inferred from homology"/>
<dbReference type="Gene3D" id="3.30.70.1060">
    <property type="entry name" value="Dimeric alpha+beta barrel"/>
    <property type="match status" value="1"/>
</dbReference>
<dbReference type="InterPro" id="IPR005545">
    <property type="entry name" value="YCII"/>
</dbReference>
<evidence type="ECO:0000313" key="4">
    <source>
        <dbReference type="Proteomes" id="UP000279968"/>
    </source>
</evidence>
<keyword evidence="4" id="KW-1185">Reference proteome</keyword>
<dbReference type="InterPro" id="IPR011008">
    <property type="entry name" value="Dimeric_a/b-barrel"/>
</dbReference>
<dbReference type="Pfam" id="PF03795">
    <property type="entry name" value="YCII"/>
    <property type="match status" value="1"/>
</dbReference>
<comment type="caution">
    <text evidence="3">The sequence shown here is derived from an EMBL/GenBank/DDBJ whole genome shotgun (WGS) entry which is preliminary data.</text>
</comment>
<dbReference type="EMBL" id="RBAN01000005">
    <property type="protein sequence ID" value="RKN52238.1"/>
    <property type="molecule type" value="Genomic_DNA"/>
</dbReference>
<protein>
    <submittedName>
        <fullName evidence="3">YciI family protein</fullName>
    </submittedName>
</protein>
<dbReference type="Proteomes" id="UP000279968">
    <property type="component" value="Unassembled WGS sequence"/>
</dbReference>
<accession>A0A3A9ZVA9</accession>
<evidence type="ECO:0000256" key="1">
    <source>
        <dbReference type="ARBA" id="ARBA00007689"/>
    </source>
</evidence>
<dbReference type="PANTHER" id="PTHR35174:SF4">
    <property type="entry name" value="BLL7163 PROTEIN"/>
    <property type="match status" value="1"/>
</dbReference>
<organism evidence="3 4">
    <name type="scientific">Micromonospora costi</name>
    <dbReference type="NCBI Taxonomy" id="1530042"/>
    <lineage>
        <taxon>Bacteria</taxon>
        <taxon>Bacillati</taxon>
        <taxon>Actinomycetota</taxon>
        <taxon>Actinomycetes</taxon>
        <taxon>Micromonosporales</taxon>
        <taxon>Micromonosporaceae</taxon>
        <taxon>Micromonospora</taxon>
    </lineage>
</organism>